<reference evidence="2 3" key="1">
    <citation type="submission" date="2021-01" db="EMBL/GenBank/DDBJ databases">
        <title>Genome Characterization of a novel Stenotrophomonas isolate with high keratinase activity.</title>
        <authorList>
            <person name="Cao Z.-J."/>
        </authorList>
    </citation>
    <scope>NUCLEOTIDE SEQUENCE [LARGE SCALE GENOMIC DNA]</scope>
    <source>
        <strain evidence="2 3">DHHJ</strain>
    </source>
</reference>
<evidence type="ECO:0000313" key="2">
    <source>
        <dbReference type="EMBL" id="QQQ42211.1"/>
    </source>
</evidence>
<proteinExistence type="predicted"/>
<dbReference type="Proteomes" id="UP000596095">
    <property type="component" value="Chromosome"/>
</dbReference>
<protein>
    <recommendedName>
        <fullName evidence="4">SdpI family protein</fullName>
    </recommendedName>
</protein>
<dbReference type="EMBL" id="CP067993">
    <property type="protein sequence ID" value="QQQ42211.1"/>
    <property type="molecule type" value="Genomic_DNA"/>
</dbReference>
<sequence length="122" mass="13272">MEELSPLLIAFNLLILLPLEVYALIRGINVQRYNLGIAKGRRYADGFWWRQATALARSRAARGGNFLATVILASMGLAISLFSGAWLDTAICSYVLINALVAANFFAAQLPIIEAERGEADG</sequence>
<name>A0ABD7C2N2_STEMA</name>
<evidence type="ECO:0000313" key="3">
    <source>
        <dbReference type="Proteomes" id="UP000596095"/>
    </source>
</evidence>
<dbReference type="RefSeq" id="WP_049422920.1">
    <property type="nucleotide sequence ID" value="NZ_CP067993.1"/>
</dbReference>
<accession>A0ABD7C2N2</accession>
<keyword evidence="1" id="KW-0812">Transmembrane</keyword>
<feature type="transmembrane region" description="Helical" evidence="1">
    <location>
        <begin position="66"/>
        <end position="87"/>
    </location>
</feature>
<keyword evidence="1" id="KW-0472">Membrane</keyword>
<organism evidence="2 3">
    <name type="scientific">Stenotrophomonas maltophilia</name>
    <name type="common">Pseudomonas maltophilia</name>
    <name type="synonym">Xanthomonas maltophilia</name>
    <dbReference type="NCBI Taxonomy" id="40324"/>
    <lineage>
        <taxon>Bacteria</taxon>
        <taxon>Pseudomonadati</taxon>
        <taxon>Pseudomonadota</taxon>
        <taxon>Gammaproteobacteria</taxon>
        <taxon>Lysobacterales</taxon>
        <taxon>Lysobacteraceae</taxon>
        <taxon>Stenotrophomonas</taxon>
        <taxon>Stenotrophomonas maltophilia group</taxon>
    </lineage>
</organism>
<evidence type="ECO:0008006" key="4">
    <source>
        <dbReference type="Google" id="ProtNLM"/>
    </source>
</evidence>
<gene>
    <name evidence="2" type="ORF">JJL50_20090</name>
</gene>
<dbReference type="AlphaFoldDB" id="A0ABD7C2N2"/>
<evidence type="ECO:0000256" key="1">
    <source>
        <dbReference type="SAM" id="Phobius"/>
    </source>
</evidence>
<feature type="transmembrane region" description="Helical" evidence="1">
    <location>
        <begin position="93"/>
        <end position="113"/>
    </location>
</feature>
<keyword evidence="1" id="KW-1133">Transmembrane helix</keyword>
<feature type="transmembrane region" description="Helical" evidence="1">
    <location>
        <begin position="6"/>
        <end position="25"/>
    </location>
</feature>